<dbReference type="RefSeq" id="XP_062652100.1">
    <property type="nucleotide sequence ID" value="XM_062785929.1"/>
</dbReference>
<evidence type="ECO:0000313" key="2">
    <source>
        <dbReference type="Proteomes" id="UP001302602"/>
    </source>
</evidence>
<dbReference type="Proteomes" id="UP001302602">
    <property type="component" value="Unassembled WGS sequence"/>
</dbReference>
<gene>
    <name evidence="1" type="ORF">N657DRAFT_13977</name>
</gene>
<comment type="caution">
    <text evidence="1">The sequence shown here is derived from an EMBL/GenBank/DDBJ whole genome shotgun (WGS) entry which is preliminary data.</text>
</comment>
<dbReference type="EMBL" id="MU853223">
    <property type="protein sequence ID" value="KAK4128329.1"/>
    <property type="molecule type" value="Genomic_DNA"/>
</dbReference>
<name>A0AAN6U8R7_9PEZI</name>
<sequence>MNTSFTILPSHGKAYGVFQGPYRLTSICGCRNCVVSRTGNAYNGEVSTHQPCLTFLAQPSRLYSALTQLLRLQYQYHPGCVPAPHAQADSISRGRLERAEELPRSGHGVTMQSEIVGKSLQARVWKEQLAPFITGDMLTGTAASKRLVRPK</sequence>
<accession>A0AAN6U8R7</accession>
<keyword evidence="2" id="KW-1185">Reference proteome</keyword>
<reference evidence="1" key="1">
    <citation type="journal article" date="2023" name="Mol. Phylogenet. Evol.">
        <title>Genome-scale phylogeny and comparative genomics of the fungal order Sordariales.</title>
        <authorList>
            <person name="Hensen N."/>
            <person name="Bonometti L."/>
            <person name="Westerberg I."/>
            <person name="Brannstrom I.O."/>
            <person name="Guillou S."/>
            <person name="Cros-Aarteil S."/>
            <person name="Calhoun S."/>
            <person name="Haridas S."/>
            <person name="Kuo A."/>
            <person name="Mondo S."/>
            <person name="Pangilinan J."/>
            <person name="Riley R."/>
            <person name="LaButti K."/>
            <person name="Andreopoulos B."/>
            <person name="Lipzen A."/>
            <person name="Chen C."/>
            <person name="Yan M."/>
            <person name="Daum C."/>
            <person name="Ng V."/>
            <person name="Clum A."/>
            <person name="Steindorff A."/>
            <person name="Ohm R.A."/>
            <person name="Martin F."/>
            <person name="Silar P."/>
            <person name="Natvig D.O."/>
            <person name="Lalanne C."/>
            <person name="Gautier V."/>
            <person name="Ament-Velasquez S.L."/>
            <person name="Kruys A."/>
            <person name="Hutchinson M.I."/>
            <person name="Powell A.J."/>
            <person name="Barry K."/>
            <person name="Miller A.N."/>
            <person name="Grigoriev I.V."/>
            <person name="Debuchy R."/>
            <person name="Gladieux P."/>
            <person name="Hiltunen Thoren M."/>
            <person name="Johannesson H."/>
        </authorList>
    </citation>
    <scope>NUCLEOTIDE SEQUENCE</scope>
    <source>
        <strain evidence="1">CBS 731.68</strain>
    </source>
</reference>
<reference evidence="1" key="2">
    <citation type="submission" date="2023-05" db="EMBL/GenBank/DDBJ databases">
        <authorList>
            <consortium name="Lawrence Berkeley National Laboratory"/>
            <person name="Steindorff A."/>
            <person name="Hensen N."/>
            <person name="Bonometti L."/>
            <person name="Westerberg I."/>
            <person name="Brannstrom I.O."/>
            <person name="Guillou S."/>
            <person name="Cros-Aarteil S."/>
            <person name="Calhoun S."/>
            <person name="Haridas S."/>
            <person name="Kuo A."/>
            <person name="Mondo S."/>
            <person name="Pangilinan J."/>
            <person name="Riley R."/>
            <person name="Labutti K."/>
            <person name="Andreopoulos B."/>
            <person name="Lipzen A."/>
            <person name="Chen C."/>
            <person name="Yanf M."/>
            <person name="Daum C."/>
            <person name="Ng V."/>
            <person name="Clum A."/>
            <person name="Ohm R."/>
            <person name="Martin F."/>
            <person name="Silar P."/>
            <person name="Natvig D."/>
            <person name="Lalanne C."/>
            <person name="Gautier V."/>
            <person name="Ament-Velasquez S.L."/>
            <person name="Kruys A."/>
            <person name="Hutchinson M.I."/>
            <person name="Powell A.J."/>
            <person name="Barry K."/>
            <person name="Miller A.N."/>
            <person name="Grigoriev I.V."/>
            <person name="Debuchy R."/>
            <person name="Gladieux P."/>
            <person name="Thoren M.H."/>
            <person name="Johannesson H."/>
        </authorList>
    </citation>
    <scope>NUCLEOTIDE SEQUENCE</scope>
    <source>
        <strain evidence="1">CBS 731.68</strain>
    </source>
</reference>
<dbReference type="GeneID" id="87822695"/>
<proteinExistence type="predicted"/>
<protein>
    <submittedName>
        <fullName evidence="1">Uncharacterized protein</fullName>
    </submittedName>
</protein>
<dbReference type="AlphaFoldDB" id="A0AAN6U8R7"/>
<organism evidence="1 2">
    <name type="scientific">Parathielavia appendiculata</name>
    <dbReference type="NCBI Taxonomy" id="2587402"/>
    <lineage>
        <taxon>Eukaryota</taxon>
        <taxon>Fungi</taxon>
        <taxon>Dikarya</taxon>
        <taxon>Ascomycota</taxon>
        <taxon>Pezizomycotina</taxon>
        <taxon>Sordariomycetes</taxon>
        <taxon>Sordariomycetidae</taxon>
        <taxon>Sordariales</taxon>
        <taxon>Chaetomiaceae</taxon>
        <taxon>Parathielavia</taxon>
    </lineage>
</organism>
<evidence type="ECO:0000313" key="1">
    <source>
        <dbReference type="EMBL" id="KAK4128329.1"/>
    </source>
</evidence>